<dbReference type="PANTHER" id="PTHR10067:SF9">
    <property type="entry name" value="PHOSPHATIDYLSERINE DECARBOXYLASE FAMILY PROTEIN (AFU_ORTHOLOGUE AFUA_7G01730)"/>
    <property type="match status" value="1"/>
</dbReference>
<dbReference type="RefSeq" id="WP_307376449.1">
    <property type="nucleotide sequence ID" value="NZ_JAUSUW010000015.1"/>
</dbReference>
<keyword evidence="2" id="KW-0865">Zymogen</keyword>
<sequence length="463" mass="50056">MTQLASHSHSRFNQGSGGGWHPNDPAIVAGYIGWLRQEAKARNLAEAPPITALRTLVQTTPSLLSLANAMFAEALEKAPETPLGQPSVVDFDEFLVLLNVIMQTAPEAYQNKSDHPPPEYEAAGLIGFPINALLNWPMATDAGYDFFSNMLVNSSFRAILVYWSQFLVSPASTYVLTEAPRQISPITVALPWLGPDAQSEMVKVAQSALGDGPNPTPASFSDIFTCDPNQPSYGFKSWDGFFTRTFRPGVRPVSAPGDGNVIVNACESGPLQVVPDVAATDEFWLKGQPYSLTDMMANDPLAAQFTGGTVYQAFLSALSYHRWHSPVDGTVVKAFVVPGSYYLENYYQGFAGSNPDSSAPNQSQPFLSSVATRAVMFLQSDNPKIGLMCVVAIGMAEVSSCEVTVLPGQRIKKGDQIGMFHFGGSTHCLVFRPGVNLTFDFYGQTPNINATNMRVNTKLATVS</sequence>
<name>A0ABU0GCJ7_9HYPH</name>
<dbReference type="InterPro" id="IPR022237">
    <property type="entry name" value="PsiD-like"/>
</dbReference>
<dbReference type="GO" id="GO:0004609">
    <property type="term" value="F:phosphatidylserine decarboxylase activity"/>
    <property type="evidence" value="ECO:0007669"/>
    <property type="project" value="UniProtKB-EC"/>
</dbReference>
<proteinExistence type="predicted"/>
<evidence type="ECO:0000313" key="6">
    <source>
        <dbReference type="EMBL" id="MDQ0423071.1"/>
    </source>
</evidence>
<dbReference type="Pfam" id="PF12588">
    <property type="entry name" value="PSDC"/>
    <property type="match status" value="1"/>
</dbReference>
<accession>A0ABU0GCJ7</accession>
<evidence type="ECO:0000259" key="5">
    <source>
        <dbReference type="Pfam" id="PF12588"/>
    </source>
</evidence>
<dbReference type="InterPro" id="IPR003817">
    <property type="entry name" value="PS_Dcarbxylase"/>
</dbReference>
<evidence type="ECO:0000256" key="2">
    <source>
        <dbReference type="ARBA" id="ARBA00023145"/>
    </source>
</evidence>
<keyword evidence="1" id="KW-0210">Decarboxylase</keyword>
<keyword evidence="3 6" id="KW-0456">Lyase</keyword>
<dbReference type="EMBL" id="JAUSUW010000015">
    <property type="protein sequence ID" value="MDQ0423071.1"/>
    <property type="molecule type" value="Genomic_DNA"/>
</dbReference>
<feature type="domain" description="L-tryptophan decarboxylase PsiD-like" evidence="5">
    <location>
        <begin position="48"/>
        <end position="201"/>
    </location>
</feature>
<dbReference type="PANTHER" id="PTHR10067">
    <property type="entry name" value="PHOSPHATIDYLSERINE DECARBOXYLASE"/>
    <property type="match status" value="1"/>
</dbReference>
<comment type="caution">
    <text evidence="6">The sequence shown here is derived from an EMBL/GenBank/DDBJ whole genome shotgun (WGS) entry which is preliminary data.</text>
</comment>
<protein>
    <submittedName>
        <fullName evidence="6">Phosphatidylserine decarboxylase</fullName>
        <ecNumber evidence="6">4.1.1.65</ecNumber>
    </submittedName>
</protein>
<evidence type="ECO:0000256" key="3">
    <source>
        <dbReference type="ARBA" id="ARBA00023239"/>
    </source>
</evidence>
<keyword evidence="4" id="KW-0670">Pyruvate</keyword>
<evidence type="ECO:0000256" key="4">
    <source>
        <dbReference type="ARBA" id="ARBA00023317"/>
    </source>
</evidence>
<dbReference type="EC" id="4.1.1.65" evidence="6"/>
<evidence type="ECO:0000256" key="1">
    <source>
        <dbReference type="ARBA" id="ARBA00022793"/>
    </source>
</evidence>
<keyword evidence="7" id="KW-1185">Reference proteome</keyword>
<reference evidence="6 7" key="1">
    <citation type="submission" date="2023-07" db="EMBL/GenBank/DDBJ databases">
        <title>Genomic Encyclopedia of Type Strains, Phase IV (KMG-IV): sequencing the most valuable type-strain genomes for metagenomic binning, comparative biology and taxonomic classification.</title>
        <authorList>
            <person name="Goeker M."/>
        </authorList>
    </citation>
    <scope>NUCLEOTIDE SEQUENCE [LARGE SCALE GENOMIC DNA]</scope>
    <source>
        <strain evidence="6 7">DSM 1111</strain>
    </source>
</reference>
<evidence type="ECO:0000313" key="7">
    <source>
        <dbReference type="Proteomes" id="UP001238496"/>
    </source>
</evidence>
<gene>
    <name evidence="6" type="ORF">J2045_004121</name>
</gene>
<dbReference type="Proteomes" id="UP001238496">
    <property type="component" value="Unassembled WGS sequence"/>
</dbReference>
<dbReference type="Pfam" id="PF02666">
    <property type="entry name" value="PS_Dcarbxylase"/>
    <property type="match status" value="1"/>
</dbReference>
<organism evidence="6 7">
    <name type="scientific">Peteryoungia aggregata LMG 23059</name>
    <dbReference type="NCBI Taxonomy" id="1368425"/>
    <lineage>
        <taxon>Bacteria</taxon>
        <taxon>Pseudomonadati</taxon>
        <taxon>Pseudomonadota</taxon>
        <taxon>Alphaproteobacteria</taxon>
        <taxon>Hyphomicrobiales</taxon>
        <taxon>Rhizobiaceae</taxon>
        <taxon>Peteryoungia</taxon>
    </lineage>
</organism>